<dbReference type="AlphaFoldDB" id="A0A9P7UCH5"/>
<organism evidence="1 2">
    <name type="scientific">Colletotrichum scovillei</name>
    <dbReference type="NCBI Taxonomy" id="1209932"/>
    <lineage>
        <taxon>Eukaryota</taxon>
        <taxon>Fungi</taxon>
        <taxon>Dikarya</taxon>
        <taxon>Ascomycota</taxon>
        <taxon>Pezizomycotina</taxon>
        <taxon>Sordariomycetes</taxon>
        <taxon>Hypocreomycetidae</taxon>
        <taxon>Glomerellales</taxon>
        <taxon>Glomerellaceae</taxon>
        <taxon>Colletotrichum</taxon>
        <taxon>Colletotrichum acutatum species complex</taxon>
    </lineage>
</organism>
<accession>A0A9P7UCH5</accession>
<dbReference type="EMBL" id="JAESDN010000008">
    <property type="protein sequence ID" value="KAG7046792.1"/>
    <property type="molecule type" value="Genomic_DNA"/>
</dbReference>
<evidence type="ECO:0000313" key="1">
    <source>
        <dbReference type="EMBL" id="KAG7046792.1"/>
    </source>
</evidence>
<dbReference type="Proteomes" id="UP000699042">
    <property type="component" value="Unassembled WGS sequence"/>
</dbReference>
<name>A0A9P7UCH5_9PEZI</name>
<gene>
    <name evidence="1" type="ORF">JMJ77_015012</name>
</gene>
<sequence length="79" mass="8926">MQCANEVQNQAKFLHLFHRIRVPPCSIEVHIFDKPANRRHENATACMPRTLVELADRLNLPSSCARNHNSGLLTPEVAP</sequence>
<protein>
    <submittedName>
        <fullName evidence="1">Uncharacterized protein</fullName>
    </submittedName>
</protein>
<proteinExistence type="predicted"/>
<keyword evidence="2" id="KW-1185">Reference proteome</keyword>
<comment type="caution">
    <text evidence="1">The sequence shown here is derived from an EMBL/GenBank/DDBJ whole genome shotgun (WGS) entry which is preliminary data.</text>
</comment>
<reference evidence="1" key="1">
    <citation type="submission" date="2021-05" db="EMBL/GenBank/DDBJ databases">
        <title>Comparative genomics of three Colletotrichum scovillei strains and genetic complementation revealed genes involved fungal growth and virulence on chili pepper.</title>
        <authorList>
            <person name="Hsieh D.-K."/>
            <person name="Chuang S.-C."/>
            <person name="Chen C.-Y."/>
            <person name="Chao Y.-T."/>
            <person name="Lu M.-Y.J."/>
            <person name="Lee M.-H."/>
            <person name="Shih M.-C."/>
        </authorList>
    </citation>
    <scope>NUCLEOTIDE SEQUENCE</scope>
    <source>
        <strain evidence="1">Coll-153</strain>
    </source>
</reference>
<evidence type="ECO:0000313" key="2">
    <source>
        <dbReference type="Proteomes" id="UP000699042"/>
    </source>
</evidence>